<dbReference type="Proteomes" id="UP000019678">
    <property type="component" value="Unassembled WGS sequence"/>
</dbReference>
<feature type="coiled-coil region" evidence="6">
    <location>
        <begin position="409"/>
        <end position="436"/>
    </location>
</feature>
<proteinExistence type="predicted"/>
<feature type="region of interest" description="Disordered" evidence="7">
    <location>
        <begin position="440"/>
        <end position="566"/>
    </location>
</feature>
<dbReference type="GO" id="GO:0005524">
    <property type="term" value="F:ATP binding"/>
    <property type="evidence" value="ECO:0007669"/>
    <property type="project" value="UniProtKB-KW"/>
</dbReference>
<dbReference type="Gene3D" id="1.10.510.10">
    <property type="entry name" value="Transferase(Phosphotransferase) domain 1"/>
    <property type="match status" value="1"/>
</dbReference>
<dbReference type="GO" id="GO:0004674">
    <property type="term" value="F:protein serine/threonine kinase activity"/>
    <property type="evidence" value="ECO:0007669"/>
    <property type="project" value="UniProtKB-EC"/>
</dbReference>
<feature type="compositionally biased region" description="Basic and acidic residues" evidence="7">
    <location>
        <begin position="311"/>
        <end position="322"/>
    </location>
</feature>
<dbReference type="SMART" id="SM00220">
    <property type="entry name" value="S_TKc"/>
    <property type="match status" value="1"/>
</dbReference>
<evidence type="ECO:0000256" key="3">
    <source>
        <dbReference type="ARBA" id="ARBA00022741"/>
    </source>
</evidence>
<dbReference type="STRING" id="1192034.CAP_2596"/>
<keyword evidence="6" id="KW-0175">Coiled coil</keyword>
<comment type="caution">
    <text evidence="10">The sequence shown here is derived from an EMBL/GenBank/DDBJ whole genome shotgun (WGS) entry which is preliminary data.</text>
</comment>
<feature type="region of interest" description="Disordered" evidence="7">
    <location>
        <begin position="346"/>
        <end position="375"/>
    </location>
</feature>
<feature type="region of interest" description="Disordered" evidence="7">
    <location>
        <begin position="305"/>
        <end position="328"/>
    </location>
</feature>
<feature type="domain" description="Protein kinase" evidence="9">
    <location>
        <begin position="37"/>
        <end position="298"/>
    </location>
</feature>
<dbReference type="EC" id="2.7.11.1" evidence="1"/>
<accession>A0A017TIQ8</accession>
<keyword evidence="3" id="KW-0547">Nucleotide-binding</keyword>
<keyword evidence="8" id="KW-0472">Membrane</keyword>
<evidence type="ECO:0000313" key="10">
    <source>
        <dbReference type="EMBL" id="EYF08735.1"/>
    </source>
</evidence>
<evidence type="ECO:0000259" key="9">
    <source>
        <dbReference type="PROSITE" id="PS50011"/>
    </source>
</evidence>
<dbReference type="CDD" id="cd14014">
    <property type="entry name" value="STKc_PknB_like"/>
    <property type="match status" value="1"/>
</dbReference>
<keyword evidence="4" id="KW-0418">Kinase</keyword>
<name>A0A017TIQ8_9BACT</name>
<keyword evidence="2" id="KW-0808">Transferase</keyword>
<evidence type="ECO:0000256" key="5">
    <source>
        <dbReference type="ARBA" id="ARBA00022840"/>
    </source>
</evidence>
<dbReference type="RefSeq" id="WP_081864421.1">
    <property type="nucleotide sequence ID" value="NZ_ASRX01000002.1"/>
</dbReference>
<gene>
    <name evidence="10" type="ORF">CAP_2596</name>
</gene>
<dbReference type="PROSITE" id="PS00108">
    <property type="entry name" value="PROTEIN_KINASE_ST"/>
    <property type="match status" value="1"/>
</dbReference>
<dbReference type="PANTHER" id="PTHR43671:SF13">
    <property type="entry name" value="SERINE_THREONINE-PROTEIN KINASE NEK2"/>
    <property type="match status" value="1"/>
</dbReference>
<reference evidence="10 11" key="1">
    <citation type="submission" date="2013-05" db="EMBL/GenBank/DDBJ databases">
        <title>Genome assembly of Chondromyces apiculatus DSM 436.</title>
        <authorList>
            <person name="Sharma G."/>
            <person name="Khatri I."/>
            <person name="Kaur C."/>
            <person name="Mayilraj S."/>
            <person name="Subramanian S."/>
        </authorList>
    </citation>
    <scope>NUCLEOTIDE SEQUENCE [LARGE SCALE GENOMIC DNA]</scope>
    <source>
        <strain evidence="10 11">DSM 436</strain>
    </source>
</reference>
<evidence type="ECO:0000256" key="2">
    <source>
        <dbReference type="ARBA" id="ARBA00022679"/>
    </source>
</evidence>
<dbReference type="Pfam" id="PF00069">
    <property type="entry name" value="Pkinase"/>
    <property type="match status" value="1"/>
</dbReference>
<evidence type="ECO:0000256" key="8">
    <source>
        <dbReference type="SAM" id="Phobius"/>
    </source>
</evidence>
<dbReference type="InterPro" id="IPR008271">
    <property type="entry name" value="Ser/Thr_kinase_AS"/>
</dbReference>
<feature type="transmembrane region" description="Helical" evidence="8">
    <location>
        <begin position="574"/>
        <end position="596"/>
    </location>
</feature>
<keyword evidence="8" id="KW-0812">Transmembrane</keyword>
<keyword evidence="5" id="KW-0067">ATP-binding</keyword>
<dbReference type="EMBL" id="ASRX01000002">
    <property type="protein sequence ID" value="EYF08735.1"/>
    <property type="molecule type" value="Genomic_DNA"/>
</dbReference>
<keyword evidence="8" id="KW-1133">Transmembrane helix</keyword>
<dbReference type="SUPFAM" id="SSF56112">
    <property type="entry name" value="Protein kinase-like (PK-like)"/>
    <property type="match status" value="1"/>
</dbReference>
<feature type="compositionally biased region" description="Low complexity" evidence="7">
    <location>
        <begin position="440"/>
        <end position="450"/>
    </location>
</feature>
<evidence type="ECO:0000256" key="4">
    <source>
        <dbReference type="ARBA" id="ARBA00022777"/>
    </source>
</evidence>
<sequence length="621" mass="63996">MSARPSGPFTGSAMVSAGSPGYAGDTMRQGTVIAGKYRLQHLLGDGAAGEVWSAINARTEREVAIKLITGADPELRERAVREAQILGRVSHRNVVEVLDAGETERGEPFLVMPRLFGETLAERLKREGRLAPAKAAAVALEVARGLAAAHALGVIHRDLKPSNIFLHRDPETGEDLVRVLDFGVGKLLGGHGPKMTREGEIVGSPAYMSPEQARADERLDHHTDVWSLGVVLFEMLAGRRPFTSRSIAVITEIVGAPIPSVDTMVPGLPPELTLVVSRCLVRDVTQRVQTAQELVTMLRACAGGEVSRPSSDLRRSSSEHALEAPVSGTAATLLPGAVDEDQIPTMAQGQAAGSEEAPGSQGNGFRPVPTTLLDSSRPSQLWRDAMAVARAHAEAGGAGNAGTEAARAAQAQAAQAQAAQAQAAQAQAAQAQAAQAHAQAAHAAWRAQNASPPQAVHASQVAPSSRDAQAHASPGNQPVHPSMLSAPIAPRPASTSSSIDGHPAAQQHRAGQPPPSSRDREPSSTPSSTDGYPAVPQQLSGQPGAVGARMTGPPSSGHLPLPPAREPGRLGTGMLVLLGAGSLLTVAVVVAIVIGIGHHLAAGRSGGAVAPPADVGTEVPK</sequence>
<evidence type="ECO:0000256" key="7">
    <source>
        <dbReference type="SAM" id="MobiDB-lite"/>
    </source>
</evidence>
<dbReference type="InterPro" id="IPR011009">
    <property type="entry name" value="Kinase-like_dom_sf"/>
</dbReference>
<dbReference type="Gene3D" id="3.30.200.20">
    <property type="entry name" value="Phosphorylase Kinase, domain 1"/>
    <property type="match status" value="1"/>
</dbReference>
<protein>
    <recommendedName>
        <fullName evidence="1">non-specific serine/threonine protein kinase</fullName>
        <ecNumber evidence="1">2.7.11.1</ecNumber>
    </recommendedName>
</protein>
<organism evidence="10 11">
    <name type="scientific">Chondromyces apiculatus DSM 436</name>
    <dbReference type="NCBI Taxonomy" id="1192034"/>
    <lineage>
        <taxon>Bacteria</taxon>
        <taxon>Pseudomonadati</taxon>
        <taxon>Myxococcota</taxon>
        <taxon>Polyangia</taxon>
        <taxon>Polyangiales</taxon>
        <taxon>Polyangiaceae</taxon>
        <taxon>Chondromyces</taxon>
    </lineage>
</organism>
<dbReference type="InterPro" id="IPR050660">
    <property type="entry name" value="NEK_Ser/Thr_kinase"/>
</dbReference>
<evidence type="ECO:0000256" key="1">
    <source>
        <dbReference type="ARBA" id="ARBA00012513"/>
    </source>
</evidence>
<dbReference type="OrthoDB" id="5512503at2"/>
<evidence type="ECO:0000313" key="11">
    <source>
        <dbReference type="Proteomes" id="UP000019678"/>
    </source>
</evidence>
<keyword evidence="11" id="KW-1185">Reference proteome</keyword>
<dbReference type="InterPro" id="IPR000719">
    <property type="entry name" value="Prot_kinase_dom"/>
</dbReference>
<evidence type="ECO:0000256" key="6">
    <source>
        <dbReference type="SAM" id="Coils"/>
    </source>
</evidence>
<dbReference type="AlphaFoldDB" id="A0A017TIQ8"/>
<dbReference type="PANTHER" id="PTHR43671">
    <property type="entry name" value="SERINE/THREONINE-PROTEIN KINASE NEK"/>
    <property type="match status" value="1"/>
</dbReference>
<dbReference type="PROSITE" id="PS50011">
    <property type="entry name" value="PROTEIN_KINASE_DOM"/>
    <property type="match status" value="1"/>
</dbReference>
<dbReference type="eggNOG" id="COG0515">
    <property type="taxonomic scope" value="Bacteria"/>
</dbReference>